<feature type="binding site" evidence="6">
    <location>
        <position position="181"/>
    </location>
    <ligand>
        <name>substrate</name>
    </ligand>
</feature>
<dbReference type="SUPFAM" id="SSF55920">
    <property type="entry name" value="Creatinase/aminopeptidase"/>
    <property type="match status" value="1"/>
</dbReference>
<comment type="similarity">
    <text evidence="6">Belongs to the peptidase M24A family. Methionine aminopeptidase type 1 subfamily.</text>
</comment>
<dbReference type="PRINTS" id="PR00599">
    <property type="entry name" value="MAPEPTIDASE"/>
</dbReference>
<dbReference type="PANTHER" id="PTHR43330:SF27">
    <property type="entry name" value="METHIONINE AMINOPEPTIDASE"/>
    <property type="match status" value="1"/>
</dbReference>
<evidence type="ECO:0000256" key="1">
    <source>
        <dbReference type="ARBA" id="ARBA00002521"/>
    </source>
</evidence>
<protein>
    <recommendedName>
        <fullName evidence="6 7">Methionine aminopeptidase</fullName>
        <shortName evidence="6">MAP</shortName>
        <shortName evidence="6">MetAP</shortName>
        <ecNumber evidence="6 7">3.4.11.18</ecNumber>
    </recommendedName>
    <alternativeName>
        <fullName evidence="6">Peptidase M</fullName>
    </alternativeName>
</protein>
<keyword evidence="5 6" id="KW-0378">Hydrolase</keyword>
<dbReference type="GO" id="GO:0004239">
    <property type="term" value="F:initiator methionyl aminopeptidase activity"/>
    <property type="evidence" value="ECO:0007669"/>
    <property type="project" value="UniProtKB-UniRule"/>
</dbReference>
<dbReference type="EMBL" id="JAUSVL010000001">
    <property type="protein sequence ID" value="MDQ0288495.1"/>
    <property type="molecule type" value="Genomic_DNA"/>
</dbReference>
<dbReference type="InterPro" id="IPR000994">
    <property type="entry name" value="Pept_M24"/>
</dbReference>
<dbReference type="CDD" id="cd01086">
    <property type="entry name" value="MetAP1"/>
    <property type="match status" value="1"/>
</dbReference>
<keyword evidence="2 6" id="KW-0031">Aminopeptidase</keyword>
<dbReference type="NCBIfam" id="TIGR00500">
    <property type="entry name" value="met_pdase_I"/>
    <property type="match status" value="1"/>
</dbReference>
<dbReference type="Pfam" id="PF00557">
    <property type="entry name" value="Peptidase_M24"/>
    <property type="match status" value="1"/>
</dbReference>
<feature type="binding site" evidence="6">
    <location>
        <position position="239"/>
    </location>
    <ligand>
        <name>a divalent metal cation</name>
        <dbReference type="ChEBI" id="CHEBI:60240"/>
        <label>2</label>
        <note>catalytic</note>
    </ligand>
</feature>
<dbReference type="AlphaFoldDB" id="A0AAE3VDQ2"/>
<sequence>MTRGKITIYQPEEIVGVRAAAQASAMVLKRLCDAVTPGMTTADVDHLAEEFIRDTGGKSAFLGYQGYPGQICVSINDEVVHGIGRADRVIAPGDIVSLDVGVTLGGYVGDNARSICVGQDATGVAADLLHVTEEALAAGIEQARDGNCVNDIGRAVEQVAKRAGFSVVRDMVGHGCGRHMHEPPEVPNYRLPGHSPTLRAGMILAIEPMVNVGTWRITIDRRDGWTVRSADASLSAHFEHQVLITKNQAEILTWVKTA</sequence>
<dbReference type="InterPro" id="IPR001714">
    <property type="entry name" value="Pept_M24_MAP"/>
</dbReference>
<gene>
    <name evidence="6" type="primary">map</name>
    <name evidence="9" type="ORF">J3R75_000602</name>
</gene>
<evidence type="ECO:0000313" key="9">
    <source>
        <dbReference type="EMBL" id="MDQ0288495.1"/>
    </source>
</evidence>
<evidence type="ECO:0000256" key="2">
    <source>
        <dbReference type="ARBA" id="ARBA00022438"/>
    </source>
</evidence>
<comment type="catalytic activity">
    <reaction evidence="6 7">
        <text>Release of N-terminal amino acids, preferentially methionine, from peptides and arylamides.</text>
        <dbReference type="EC" id="3.4.11.18"/>
    </reaction>
</comment>
<reference evidence="9" key="1">
    <citation type="submission" date="2023-07" db="EMBL/GenBank/DDBJ databases">
        <title>Genomic Encyclopedia of Type Strains, Phase IV (KMG-IV): sequencing the most valuable type-strain genomes for metagenomic binning, comparative biology and taxonomic classification.</title>
        <authorList>
            <person name="Goeker M."/>
        </authorList>
    </citation>
    <scope>NUCLEOTIDE SEQUENCE</scope>
    <source>
        <strain evidence="9">DSM 24202</strain>
    </source>
</reference>
<dbReference type="EC" id="3.4.11.18" evidence="6 7"/>
<comment type="subunit">
    <text evidence="6">Monomer.</text>
</comment>
<dbReference type="InterPro" id="IPR002467">
    <property type="entry name" value="Pept_M24A_MAP1"/>
</dbReference>
<evidence type="ECO:0000256" key="5">
    <source>
        <dbReference type="ARBA" id="ARBA00022801"/>
    </source>
</evidence>
<accession>A0AAE3VDQ2</accession>
<evidence type="ECO:0000256" key="7">
    <source>
        <dbReference type="RuleBase" id="RU003653"/>
    </source>
</evidence>
<evidence type="ECO:0000256" key="3">
    <source>
        <dbReference type="ARBA" id="ARBA00022670"/>
    </source>
</evidence>
<feature type="binding site" evidence="6">
    <location>
        <position position="207"/>
    </location>
    <ligand>
        <name>a divalent metal cation</name>
        <dbReference type="ChEBI" id="CHEBI:60240"/>
        <label>2</label>
        <note>catalytic</note>
    </ligand>
</feature>
<dbReference type="GO" id="GO:0006508">
    <property type="term" value="P:proteolysis"/>
    <property type="evidence" value="ECO:0007669"/>
    <property type="project" value="UniProtKB-KW"/>
</dbReference>
<feature type="binding site" evidence="6">
    <location>
        <position position="110"/>
    </location>
    <ligand>
        <name>a divalent metal cation</name>
        <dbReference type="ChEBI" id="CHEBI:60240"/>
        <label>1</label>
    </ligand>
</feature>
<organism evidence="9 10">
    <name type="scientific">Oligosphaera ethanolica</name>
    <dbReference type="NCBI Taxonomy" id="760260"/>
    <lineage>
        <taxon>Bacteria</taxon>
        <taxon>Pseudomonadati</taxon>
        <taxon>Lentisphaerota</taxon>
        <taxon>Oligosphaeria</taxon>
        <taxon>Oligosphaerales</taxon>
        <taxon>Oligosphaeraceae</taxon>
        <taxon>Oligosphaera</taxon>
    </lineage>
</organism>
<keyword evidence="4 6" id="KW-0479">Metal-binding</keyword>
<dbReference type="PROSITE" id="PS00680">
    <property type="entry name" value="MAP_1"/>
    <property type="match status" value="1"/>
</dbReference>
<feature type="binding site" evidence="6">
    <location>
        <position position="99"/>
    </location>
    <ligand>
        <name>a divalent metal cation</name>
        <dbReference type="ChEBI" id="CHEBI:60240"/>
        <label>1</label>
    </ligand>
</feature>
<evidence type="ECO:0000259" key="8">
    <source>
        <dbReference type="Pfam" id="PF00557"/>
    </source>
</evidence>
<keyword evidence="3 6" id="KW-0645">Protease</keyword>
<evidence type="ECO:0000256" key="4">
    <source>
        <dbReference type="ARBA" id="ARBA00022723"/>
    </source>
</evidence>
<dbReference type="RefSeq" id="WP_307259823.1">
    <property type="nucleotide sequence ID" value="NZ_JAUSVL010000001.1"/>
</dbReference>
<keyword evidence="10" id="KW-1185">Reference proteome</keyword>
<dbReference type="Gene3D" id="3.90.230.10">
    <property type="entry name" value="Creatinase/methionine aminopeptidase superfamily"/>
    <property type="match status" value="1"/>
</dbReference>
<dbReference type="Proteomes" id="UP001238163">
    <property type="component" value="Unassembled WGS sequence"/>
</dbReference>
<comment type="caution">
    <text evidence="9">The sequence shown here is derived from an EMBL/GenBank/DDBJ whole genome shotgun (WGS) entry which is preliminary data.</text>
</comment>
<evidence type="ECO:0000313" key="10">
    <source>
        <dbReference type="Proteomes" id="UP001238163"/>
    </source>
</evidence>
<feature type="binding site" evidence="6">
    <location>
        <position position="110"/>
    </location>
    <ligand>
        <name>a divalent metal cation</name>
        <dbReference type="ChEBI" id="CHEBI:60240"/>
        <label>2</label>
        <note>catalytic</note>
    </ligand>
</feature>
<proteinExistence type="inferred from homology"/>
<dbReference type="GO" id="GO:0070006">
    <property type="term" value="F:metalloaminopeptidase activity"/>
    <property type="evidence" value="ECO:0007669"/>
    <property type="project" value="UniProtKB-UniRule"/>
</dbReference>
<evidence type="ECO:0000256" key="6">
    <source>
        <dbReference type="HAMAP-Rule" id="MF_01974"/>
    </source>
</evidence>
<feature type="binding site" evidence="6">
    <location>
        <position position="239"/>
    </location>
    <ligand>
        <name>a divalent metal cation</name>
        <dbReference type="ChEBI" id="CHEBI:60240"/>
        <label>1</label>
    </ligand>
</feature>
<dbReference type="GO" id="GO:0005829">
    <property type="term" value="C:cytosol"/>
    <property type="evidence" value="ECO:0007669"/>
    <property type="project" value="TreeGrafter"/>
</dbReference>
<dbReference type="InterPro" id="IPR036005">
    <property type="entry name" value="Creatinase/aminopeptidase-like"/>
</dbReference>
<name>A0AAE3VDQ2_9BACT</name>
<dbReference type="PANTHER" id="PTHR43330">
    <property type="entry name" value="METHIONINE AMINOPEPTIDASE"/>
    <property type="match status" value="1"/>
</dbReference>
<comment type="function">
    <text evidence="1 6">Removes the N-terminal methionine from nascent proteins. The N-terminal methionine is often cleaved when the second residue in the primary sequence is small and uncharged (Met-Ala-, Cys, Gly, Pro, Ser, Thr, or Val). Requires deformylation of the N(alpha)-formylated initiator methionine before it can be hydrolyzed.</text>
</comment>
<dbReference type="HAMAP" id="MF_01974">
    <property type="entry name" value="MetAP_1"/>
    <property type="match status" value="1"/>
</dbReference>
<feature type="binding site" evidence="6">
    <location>
        <position position="174"/>
    </location>
    <ligand>
        <name>a divalent metal cation</name>
        <dbReference type="ChEBI" id="CHEBI:60240"/>
        <label>2</label>
        <note>catalytic</note>
    </ligand>
</feature>
<feature type="domain" description="Peptidase M24" evidence="8">
    <location>
        <begin position="17"/>
        <end position="246"/>
    </location>
</feature>
<feature type="binding site" evidence="6">
    <location>
        <position position="81"/>
    </location>
    <ligand>
        <name>substrate</name>
    </ligand>
</feature>
<comment type="cofactor">
    <cofactor evidence="6">
        <name>Co(2+)</name>
        <dbReference type="ChEBI" id="CHEBI:48828"/>
    </cofactor>
    <cofactor evidence="6">
        <name>Zn(2+)</name>
        <dbReference type="ChEBI" id="CHEBI:29105"/>
    </cofactor>
    <cofactor evidence="6">
        <name>Mn(2+)</name>
        <dbReference type="ChEBI" id="CHEBI:29035"/>
    </cofactor>
    <cofactor evidence="6">
        <name>Fe(2+)</name>
        <dbReference type="ChEBI" id="CHEBI:29033"/>
    </cofactor>
    <text evidence="6">Binds 2 divalent metal cations per subunit. Has a high-affinity and a low affinity metal-binding site. The true nature of the physiological cofactor is under debate. The enzyme is active with cobalt, zinc, manganese or divalent iron ions. Most likely, methionine aminopeptidases function as mononuclear Fe(2+)-metalloproteases under physiological conditions, and the catalytically relevant metal-binding site has been assigned to the histidine-containing high-affinity site.</text>
</comment>
<dbReference type="GO" id="GO:0046872">
    <property type="term" value="F:metal ion binding"/>
    <property type="evidence" value="ECO:0007669"/>
    <property type="project" value="UniProtKB-UniRule"/>
</dbReference>